<name>A0ABT5Z6M2_9ACTN</name>
<reference evidence="3 4" key="1">
    <citation type="submission" date="2023-03" db="EMBL/GenBank/DDBJ databases">
        <title>Draft genome sequence of type strain Streptomyces ferralitis JCM 14344.</title>
        <authorList>
            <person name="Klaysubun C."/>
            <person name="Duangmal K."/>
        </authorList>
    </citation>
    <scope>NUCLEOTIDE SEQUENCE [LARGE SCALE GENOMIC DNA]</scope>
    <source>
        <strain evidence="3 4">JCM 14344</strain>
    </source>
</reference>
<feature type="chain" id="PRO_5047137768" evidence="2">
    <location>
        <begin position="22"/>
        <end position="190"/>
    </location>
</feature>
<evidence type="ECO:0000313" key="3">
    <source>
        <dbReference type="EMBL" id="MDF2259481.1"/>
    </source>
</evidence>
<organism evidence="3 4">
    <name type="scientific">Streptantibioticus ferralitis</name>
    <dbReference type="NCBI Taxonomy" id="236510"/>
    <lineage>
        <taxon>Bacteria</taxon>
        <taxon>Bacillati</taxon>
        <taxon>Actinomycetota</taxon>
        <taxon>Actinomycetes</taxon>
        <taxon>Kitasatosporales</taxon>
        <taxon>Streptomycetaceae</taxon>
        <taxon>Streptantibioticus</taxon>
    </lineage>
</organism>
<feature type="region of interest" description="Disordered" evidence="1">
    <location>
        <begin position="15"/>
        <end position="59"/>
    </location>
</feature>
<feature type="signal peptide" evidence="2">
    <location>
        <begin position="1"/>
        <end position="21"/>
    </location>
</feature>
<sequence length="190" mass="19699">MAFATAALMAAVGCSSGHATAPTPPGPTTALPSSQPLPSGKAGSPPVPLPAPSTVNGQDPDAVSKAVIAVQWTVDSTIDSSQYQAELRSAPFLTADYLSALKSTPPLAAPGTQWSEWARHRAYTTVTARAEHDDQPADSATLARRQWGIIVTPHGRDGWTGRPTTATVFVTMSRVGAKSPWLVSAVNVSS</sequence>
<evidence type="ECO:0000256" key="2">
    <source>
        <dbReference type="SAM" id="SignalP"/>
    </source>
</evidence>
<evidence type="ECO:0000313" key="4">
    <source>
        <dbReference type="Proteomes" id="UP001220022"/>
    </source>
</evidence>
<comment type="caution">
    <text evidence="3">The sequence shown here is derived from an EMBL/GenBank/DDBJ whole genome shotgun (WGS) entry which is preliminary data.</text>
</comment>
<keyword evidence="2" id="KW-0732">Signal</keyword>
<evidence type="ECO:0000256" key="1">
    <source>
        <dbReference type="SAM" id="MobiDB-lite"/>
    </source>
</evidence>
<keyword evidence="4" id="KW-1185">Reference proteome</keyword>
<proteinExistence type="predicted"/>
<dbReference type="RefSeq" id="WP_275819111.1">
    <property type="nucleotide sequence ID" value="NZ_BAAANM010000002.1"/>
</dbReference>
<protein>
    <submittedName>
        <fullName evidence="3">Uncharacterized protein</fullName>
    </submittedName>
</protein>
<gene>
    <name evidence="3" type="ORF">P2L57_28345</name>
</gene>
<dbReference type="EMBL" id="JARHTQ010000023">
    <property type="protein sequence ID" value="MDF2259481.1"/>
    <property type="molecule type" value="Genomic_DNA"/>
</dbReference>
<accession>A0ABT5Z6M2</accession>
<dbReference type="Proteomes" id="UP001220022">
    <property type="component" value="Unassembled WGS sequence"/>
</dbReference>